<keyword evidence="2" id="KW-1185">Reference proteome</keyword>
<dbReference type="EMBL" id="KN824286">
    <property type="protein sequence ID" value="KIM30099.1"/>
    <property type="molecule type" value="Genomic_DNA"/>
</dbReference>
<organism evidence="1 2">
    <name type="scientific">Serendipita vermifera MAFF 305830</name>
    <dbReference type="NCBI Taxonomy" id="933852"/>
    <lineage>
        <taxon>Eukaryota</taxon>
        <taxon>Fungi</taxon>
        <taxon>Dikarya</taxon>
        <taxon>Basidiomycota</taxon>
        <taxon>Agaricomycotina</taxon>
        <taxon>Agaricomycetes</taxon>
        <taxon>Sebacinales</taxon>
        <taxon>Serendipitaceae</taxon>
        <taxon>Serendipita</taxon>
    </lineage>
</organism>
<dbReference type="InterPro" id="IPR032675">
    <property type="entry name" value="LRR_dom_sf"/>
</dbReference>
<reference evidence="2" key="2">
    <citation type="submission" date="2015-01" db="EMBL/GenBank/DDBJ databases">
        <title>Evolutionary Origins and Diversification of the Mycorrhizal Mutualists.</title>
        <authorList>
            <consortium name="DOE Joint Genome Institute"/>
            <consortium name="Mycorrhizal Genomics Consortium"/>
            <person name="Kohler A."/>
            <person name="Kuo A."/>
            <person name="Nagy L.G."/>
            <person name="Floudas D."/>
            <person name="Copeland A."/>
            <person name="Barry K.W."/>
            <person name="Cichocki N."/>
            <person name="Veneault-Fourrey C."/>
            <person name="LaButti K."/>
            <person name="Lindquist E.A."/>
            <person name="Lipzen A."/>
            <person name="Lundell T."/>
            <person name="Morin E."/>
            <person name="Murat C."/>
            <person name="Riley R."/>
            <person name="Ohm R."/>
            <person name="Sun H."/>
            <person name="Tunlid A."/>
            <person name="Henrissat B."/>
            <person name="Grigoriev I.V."/>
            <person name="Hibbett D.S."/>
            <person name="Martin F."/>
        </authorList>
    </citation>
    <scope>NUCLEOTIDE SEQUENCE [LARGE SCALE GENOMIC DNA]</scope>
    <source>
        <strain evidence="2">MAFF 305830</strain>
    </source>
</reference>
<reference evidence="1 2" key="1">
    <citation type="submission" date="2014-04" db="EMBL/GenBank/DDBJ databases">
        <authorList>
            <consortium name="DOE Joint Genome Institute"/>
            <person name="Kuo A."/>
            <person name="Zuccaro A."/>
            <person name="Kohler A."/>
            <person name="Nagy L.G."/>
            <person name="Floudas D."/>
            <person name="Copeland A."/>
            <person name="Barry K.W."/>
            <person name="Cichocki N."/>
            <person name="Veneault-Fourrey C."/>
            <person name="LaButti K."/>
            <person name="Lindquist E.A."/>
            <person name="Lipzen A."/>
            <person name="Lundell T."/>
            <person name="Morin E."/>
            <person name="Murat C."/>
            <person name="Sun H."/>
            <person name="Tunlid A."/>
            <person name="Henrissat B."/>
            <person name="Grigoriev I.V."/>
            <person name="Hibbett D.S."/>
            <person name="Martin F."/>
            <person name="Nordberg H.P."/>
            <person name="Cantor M.N."/>
            <person name="Hua S.X."/>
        </authorList>
    </citation>
    <scope>NUCLEOTIDE SEQUENCE [LARGE SCALE GENOMIC DNA]</scope>
    <source>
        <strain evidence="1 2">MAFF 305830</strain>
    </source>
</reference>
<sequence length="611" mass="68570">MDAGLKFGNDDRSLDPIKRLPSEIVVRCVQESLSADNYSSRLLELTSISKEWQDLLFSTSILWTEVHIDWTYHDLLARIALFVHLSRGVPICLIVWDKPAAEWNVVGKLLIPCRISALTIRSGYKSSESMAQKASRYINTFTNISNSLNALPVLKSLAFDRSLQLEASQLKRLALPPGAFISTRIGLIGLSNSFNGEDYPMVINLISFENLGSCLVALGSFSSLKTLSMVTTRTPLQGDSPNLPPANKFPRLVDLSYSQLYSTNIDHLIRSSAPTLVRLSLHTTVSDIEEVINLLGLIINLEELSLQIRATWDPVIAGFVARHAQVPSLQRLGLRIHDPQEYISSDGRHSLSSLFSALSILYPGVTSLSVDGISLRIPYVLSYIRTLSRIDSLSCQDVFDTLPYTHDITLPTLTMLSTNSPDILRYIRTPNLLRLELSSVTSSLQLKDLDLRRLVKLLIRSSQIAALTHPLDPEEYPNLAELYMDFGRVPHDWVQTSLLVLRKITITSNLSPGPHGNIFCVSLLYNPELLPSLQQVFLSDFVEWDLLFLMLKRCNFGLKGVQKIRSFTVPFIPFEFRRHLSLLLEGQKSQEDFEYDASLEATRSLVCDPEV</sequence>
<accession>A0A0C3BDC7</accession>
<protein>
    <submittedName>
        <fullName evidence="1">Uncharacterized protein</fullName>
    </submittedName>
</protein>
<dbReference type="OrthoDB" id="3139566at2759"/>
<evidence type="ECO:0000313" key="1">
    <source>
        <dbReference type="EMBL" id="KIM30099.1"/>
    </source>
</evidence>
<dbReference type="Proteomes" id="UP000054097">
    <property type="component" value="Unassembled WGS sequence"/>
</dbReference>
<evidence type="ECO:0000313" key="2">
    <source>
        <dbReference type="Proteomes" id="UP000054097"/>
    </source>
</evidence>
<name>A0A0C3BDC7_SERVB</name>
<gene>
    <name evidence="1" type="ORF">M408DRAFT_22508</name>
</gene>
<dbReference type="AlphaFoldDB" id="A0A0C3BDC7"/>
<proteinExistence type="predicted"/>
<dbReference type="Gene3D" id="3.80.10.10">
    <property type="entry name" value="Ribonuclease Inhibitor"/>
    <property type="match status" value="1"/>
</dbReference>
<dbReference type="HOGENOM" id="CLU_015287_2_0_1"/>